<sequence length="62" mass="6529">MPKPRFSFAVSPRGPAAPVDLVMAASWVWSPGSLRFRSLVSPALGRRNAGPRPAVRGGDRGG</sequence>
<proteinExistence type="predicted"/>
<reference evidence="2" key="1">
    <citation type="journal article" date="2019" name="Int. J. Syst. Evol. Microbiol.">
        <title>The Global Catalogue of Microorganisms (GCM) 10K type strain sequencing project: providing services to taxonomists for standard genome sequencing and annotation.</title>
        <authorList>
            <consortium name="The Broad Institute Genomics Platform"/>
            <consortium name="The Broad Institute Genome Sequencing Center for Infectious Disease"/>
            <person name="Wu L."/>
            <person name="Ma J."/>
        </authorList>
    </citation>
    <scope>NUCLEOTIDE SEQUENCE [LARGE SCALE GENOMIC DNA]</scope>
    <source>
        <strain evidence="2">JCM 9381</strain>
    </source>
</reference>
<name>A0ABP6R5P0_9ACTN</name>
<accession>A0ABP6R5P0</accession>
<evidence type="ECO:0000313" key="2">
    <source>
        <dbReference type="Proteomes" id="UP001500728"/>
    </source>
</evidence>
<evidence type="ECO:0000313" key="1">
    <source>
        <dbReference type="EMBL" id="GAA3277847.1"/>
    </source>
</evidence>
<keyword evidence="2" id="KW-1185">Reference proteome</keyword>
<dbReference type="Proteomes" id="UP001500728">
    <property type="component" value="Unassembled WGS sequence"/>
</dbReference>
<comment type="caution">
    <text evidence="1">The sequence shown here is derived from an EMBL/GenBank/DDBJ whole genome shotgun (WGS) entry which is preliminary data.</text>
</comment>
<protein>
    <submittedName>
        <fullName evidence="1">Uncharacterized protein</fullName>
    </submittedName>
</protein>
<organism evidence="1 2">
    <name type="scientific">Streptomyces labedae</name>
    <dbReference type="NCBI Taxonomy" id="285569"/>
    <lineage>
        <taxon>Bacteria</taxon>
        <taxon>Bacillati</taxon>
        <taxon>Actinomycetota</taxon>
        <taxon>Actinomycetes</taxon>
        <taxon>Kitasatosporales</taxon>
        <taxon>Streptomycetaceae</taxon>
        <taxon>Streptomyces</taxon>
    </lineage>
</organism>
<dbReference type="EMBL" id="BAAAUW010000045">
    <property type="protein sequence ID" value="GAA3277847.1"/>
    <property type="molecule type" value="Genomic_DNA"/>
</dbReference>
<gene>
    <name evidence="1" type="ORF">GCM10010469_61220</name>
</gene>